<feature type="region of interest" description="Disordered" evidence="1">
    <location>
        <begin position="230"/>
        <end position="306"/>
    </location>
</feature>
<dbReference type="AlphaFoldDB" id="A0A9P6B738"/>
<evidence type="ECO:0000256" key="1">
    <source>
        <dbReference type="SAM" id="MobiDB-lite"/>
    </source>
</evidence>
<evidence type="ECO:0000313" key="3">
    <source>
        <dbReference type="Proteomes" id="UP000886523"/>
    </source>
</evidence>
<organism evidence="2 3">
    <name type="scientific">Hydnum rufescens UP504</name>
    <dbReference type="NCBI Taxonomy" id="1448309"/>
    <lineage>
        <taxon>Eukaryota</taxon>
        <taxon>Fungi</taxon>
        <taxon>Dikarya</taxon>
        <taxon>Basidiomycota</taxon>
        <taxon>Agaricomycotina</taxon>
        <taxon>Agaricomycetes</taxon>
        <taxon>Cantharellales</taxon>
        <taxon>Hydnaceae</taxon>
        <taxon>Hydnum</taxon>
    </lineage>
</organism>
<comment type="caution">
    <text evidence="2">The sequence shown here is derived from an EMBL/GenBank/DDBJ whole genome shotgun (WGS) entry which is preliminary data.</text>
</comment>
<dbReference type="OrthoDB" id="3366823at2759"/>
<proteinExistence type="predicted"/>
<protein>
    <submittedName>
        <fullName evidence="2">Uncharacterized protein</fullName>
    </submittedName>
</protein>
<accession>A0A9P6B738</accession>
<gene>
    <name evidence="2" type="ORF">BS47DRAFT_1358594</name>
</gene>
<reference evidence="2" key="1">
    <citation type="journal article" date="2020" name="Nat. Commun.">
        <title>Large-scale genome sequencing of mycorrhizal fungi provides insights into the early evolution of symbiotic traits.</title>
        <authorList>
            <person name="Miyauchi S."/>
            <person name="Kiss E."/>
            <person name="Kuo A."/>
            <person name="Drula E."/>
            <person name="Kohler A."/>
            <person name="Sanchez-Garcia M."/>
            <person name="Morin E."/>
            <person name="Andreopoulos B."/>
            <person name="Barry K.W."/>
            <person name="Bonito G."/>
            <person name="Buee M."/>
            <person name="Carver A."/>
            <person name="Chen C."/>
            <person name="Cichocki N."/>
            <person name="Clum A."/>
            <person name="Culley D."/>
            <person name="Crous P.W."/>
            <person name="Fauchery L."/>
            <person name="Girlanda M."/>
            <person name="Hayes R.D."/>
            <person name="Keri Z."/>
            <person name="LaButti K."/>
            <person name="Lipzen A."/>
            <person name="Lombard V."/>
            <person name="Magnuson J."/>
            <person name="Maillard F."/>
            <person name="Murat C."/>
            <person name="Nolan M."/>
            <person name="Ohm R.A."/>
            <person name="Pangilinan J."/>
            <person name="Pereira M.F."/>
            <person name="Perotto S."/>
            <person name="Peter M."/>
            <person name="Pfister S."/>
            <person name="Riley R."/>
            <person name="Sitrit Y."/>
            <person name="Stielow J.B."/>
            <person name="Szollosi G."/>
            <person name="Zifcakova L."/>
            <person name="Stursova M."/>
            <person name="Spatafora J.W."/>
            <person name="Tedersoo L."/>
            <person name="Vaario L.M."/>
            <person name="Yamada A."/>
            <person name="Yan M."/>
            <person name="Wang P."/>
            <person name="Xu J."/>
            <person name="Bruns T."/>
            <person name="Baldrian P."/>
            <person name="Vilgalys R."/>
            <person name="Dunand C."/>
            <person name="Henrissat B."/>
            <person name="Grigoriev I.V."/>
            <person name="Hibbett D."/>
            <person name="Nagy L.G."/>
            <person name="Martin F.M."/>
        </authorList>
    </citation>
    <scope>NUCLEOTIDE SEQUENCE</scope>
    <source>
        <strain evidence="2">UP504</strain>
    </source>
</reference>
<dbReference type="EMBL" id="MU128921">
    <property type="protein sequence ID" value="KAF9518968.1"/>
    <property type="molecule type" value="Genomic_DNA"/>
</dbReference>
<name>A0A9P6B738_9AGAM</name>
<keyword evidence="3" id="KW-1185">Reference proteome</keyword>
<feature type="region of interest" description="Disordered" evidence="1">
    <location>
        <begin position="329"/>
        <end position="356"/>
    </location>
</feature>
<dbReference type="InterPro" id="IPR039896">
    <property type="entry name" value="Red-like"/>
</dbReference>
<evidence type="ECO:0000313" key="2">
    <source>
        <dbReference type="EMBL" id="KAF9518968.1"/>
    </source>
</evidence>
<sequence length="441" mass="48213">MRAIGIMRWYQPTRREEPPFGVVRGVPISRTSTHLSIRPPQATAAISQPFVYLEFGQARKKSTDDKSGAFKPRKINNKFRDRAAERREGVNGYFAEVLLLKPYWRILNNEQRVKTGPRGGDGNHSILVKRLDFALLQANKARAGSFQEEGVDTAVKEAFVEAASSSTAEKLEDVASPSAIIPRGRTREEAIEELKRIRAKRHGGSLPTESNSASDIEALEQAKKKRQFLPSADTAALEENVQTSNPTSRRAESPPPTSTVTIVTVPPVPPTLLSATIPQDASDTDIFAGAGDYEGLDLGGGDEDADDPPVGRTLSEDVHVGLVRPRWFGEDGDEALPNSPGPSRPQAAKQADGAEDRLVPSNCSFAPLATSAPPSIKDLEFDKAAEVHEKKKARGKRIKLNPVEAIRRRKALETVLTTLLNTDPEWSIHYSSTNVKANHKI</sequence>
<dbReference type="PANTHER" id="PTHR12765">
    <property type="entry name" value="RED PROTEIN IK FACTOR CYTOKINE IK"/>
    <property type="match status" value="1"/>
</dbReference>
<dbReference type="Proteomes" id="UP000886523">
    <property type="component" value="Unassembled WGS sequence"/>
</dbReference>